<dbReference type="EMBL" id="GBEZ01022773">
    <property type="protein sequence ID" value="JAC64079.1"/>
    <property type="molecule type" value="Transcribed_RNA"/>
</dbReference>
<evidence type="ECO:0000313" key="2">
    <source>
        <dbReference type="EMBL" id="JAC64079.1"/>
    </source>
</evidence>
<accession>A0A061R048</accession>
<proteinExistence type="predicted"/>
<name>A0A061R048_9CHLO</name>
<dbReference type="Gene3D" id="3.10.310.50">
    <property type="match status" value="1"/>
</dbReference>
<dbReference type="Pfam" id="PF04536">
    <property type="entry name" value="TPM_phosphatase"/>
    <property type="match status" value="1"/>
</dbReference>
<protein>
    <submittedName>
        <fullName evidence="2">Thylakoid lumenal kDa protein chloroplastic-like</fullName>
    </submittedName>
</protein>
<dbReference type="PANTHER" id="PTHR35514">
    <property type="entry name" value="THYLAKOID LUMENAL 15.0 KDA PROTEIN 2, CHLOROPLASTIC"/>
    <property type="match status" value="1"/>
</dbReference>
<dbReference type="InterPro" id="IPR007621">
    <property type="entry name" value="TPM_dom"/>
</dbReference>
<feature type="domain" description="TPM" evidence="1">
    <location>
        <begin position="63"/>
        <end position="178"/>
    </location>
</feature>
<dbReference type="AlphaFoldDB" id="A0A061R048"/>
<sequence length="204" mass="22400">MRRKVPALTDDGARAVKYDNWEKLKMLLGATVASVALVSGGADARMEGVNKPELLPKGAFTTVIDVAGFLTNGEEDRIRQEVDDLYNDTGIKLRVLAQNYPDTPGLAIKDYWGVDEDTVVFVADPNTGNILNFNVGSNVDLMVPRNFWTRLSSKFGNKFFWQEQGEASAVLNAVSAISNCLHEPLGRGQCSTIRGMSDPLERFS</sequence>
<organism evidence="2">
    <name type="scientific">Tetraselmis sp. GSL018</name>
    <dbReference type="NCBI Taxonomy" id="582737"/>
    <lineage>
        <taxon>Eukaryota</taxon>
        <taxon>Viridiplantae</taxon>
        <taxon>Chlorophyta</taxon>
        <taxon>core chlorophytes</taxon>
        <taxon>Chlorodendrophyceae</taxon>
        <taxon>Chlorodendrales</taxon>
        <taxon>Chlorodendraceae</taxon>
        <taxon>Tetraselmis</taxon>
    </lineage>
</organism>
<dbReference type="PANTHER" id="PTHR35514:SF1">
    <property type="entry name" value="THYLAKOID LUMENAL 15.0 KDA PROTEIN 2, CHLOROPLASTIC"/>
    <property type="match status" value="1"/>
</dbReference>
<reference evidence="2" key="1">
    <citation type="submission" date="2014-05" db="EMBL/GenBank/DDBJ databases">
        <title>The transcriptome of the halophilic microalga Tetraselmis sp. GSL018 isolated from the Great Salt Lake, Utah.</title>
        <authorList>
            <person name="Jinkerson R.E."/>
            <person name="D'Adamo S."/>
            <person name="Posewitz M.C."/>
        </authorList>
    </citation>
    <scope>NUCLEOTIDE SEQUENCE</scope>
    <source>
        <strain evidence="2">GSL018</strain>
    </source>
</reference>
<gene>
    <name evidence="2" type="ORF">TSPGSL018_19086</name>
</gene>
<evidence type="ECO:0000259" key="1">
    <source>
        <dbReference type="Pfam" id="PF04536"/>
    </source>
</evidence>